<comment type="caution">
    <text evidence="2">The sequence shown here is derived from an EMBL/GenBank/DDBJ whole genome shotgun (WGS) entry which is preliminary data.</text>
</comment>
<keyword evidence="3" id="KW-1185">Reference proteome</keyword>
<reference evidence="2" key="1">
    <citation type="journal article" date="2010" name="Int. J. Syst. Evol. Microbiol.">
        <title>Porticoccus litoralis gen. nov., sp. nov., a gammaproteobacterium isolated from the Yellow Sea.</title>
        <authorList>
            <person name="Oh H.M."/>
            <person name="Kim H."/>
            <person name="Kim K.M."/>
            <person name="Min G.S."/>
            <person name="Cho J.C."/>
        </authorList>
    </citation>
    <scope>NUCLEOTIDE SEQUENCE</scope>
    <source>
        <strain evidence="2">DSM 25064</strain>
    </source>
</reference>
<feature type="chain" id="PRO_5043846612" evidence="1">
    <location>
        <begin position="23"/>
        <end position="259"/>
    </location>
</feature>
<organism evidence="2 3">
    <name type="scientific">Porticoccus litoralis</name>
    <dbReference type="NCBI Taxonomy" id="434086"/>
    <lineage>
        <taxon>Bacteria</taxon>
        <taxon>Pseudomonadati</taxon>
        <taxon>Pseudomonadota</taxon>
        <taxon>Gammaproteobacteria</taxon>
        <taxon>Cellvibrionales</taxon>
        <taxon>Porticoccaceae</taxon>
        <taxon>Porticoccus</taxon>
    </lineage>
</organism>
<evidence type="ECO:0000313" key="2">
    <source>
        <dbReference type="EMBL" id="MDP1520581.1"/>
    </source>
</evidence>
<dbReference type="EMBL" id="JAUUUU010000002">
    <property type="protein sequence ID" value="MDP1520581.1"/>
    <property type="molecule type" value="Genomic_DNA"/>
</dbReference>
<keyword evidence="1" id="KW-0732">Signal</keyword>
<sequence>MKRLLKPVLWLWLAGASLPGWADEACLLLAETYYEQIFCELKALGQGGKLPAFYDFRRNDEMTQALLLKRPAAKVGVGLAMPVRQKTEMPAPQKAEQFMSTVQGGACLLEGISLHCGDSHYRLVANKGNDQLPPGVLGDANRMGIPDLPGRMNGGQQLDYLRLSYRQYLSKMLEIGLGGSTFSFRKFVYLYEDVTSRGLDFRQRFETMFGFLKKDKRNMSVSERLPDIGNLEAASCEPLDERLAACDGGYKNLVFIAAD</sequence>
<evidence type="ECO:0000313" key="3">
    <source>
        <dbReference type="Proteomes" id="UP001178354"/>
    </source>
</evidence>
<name>A0AAW8B1S1_9GAMM</name>
<dbReference type="Proteomes" id="UP001178354">
    <property type="component" value="Unassembled WGS sequence"/>
</dbReference>
<feature type="signal peptide" evidence="1">
    <location>
        <begin position="1"/>
        <end position="22"/>
    </location>
</feature>
<protein>
    <submittedName>
        <fullName evidence="2">Uncharacterized protein</fullName>
    </submittedName>
</protein>
<dbReference type="AlphaFoldDB" id="A0AAW8B1S1"/>
<dbReference type="RefSeq" id="WP_305170127.1">
    <property type="nucleotide sequence ID" value="NZ_JAUUUU010000002.1"/>
</dbReference>
<gene>
    <name evidence="2" type="ORF">Q8A57_06315</name>
</gene>
<proteinExistence type="predicted"/>
<accession>A0AAW8B1S1</accession>
<evidence type="ECO:0000256" key="1">
    <source>
        <dbReference type="SAM" id="SignalP"/>
    </source>
</evidence>
<reference evidence="2" key="2">
    <citation type="submission" date="2023-08" db="EMBL/GenBank/DDBJ databases">
        <authorList>
            <person name="Luo J."/>
        </authorList>
    </citation>
    <scope>NUCLEOTIDE SEQUENCE</scope>
    <source>
        <strain evidence="2">DSM 25064</strain>
    </source>
</reference>